<evidence type="ECO:0000313" key="2">
    <source>
        <dbReference type="Proteomes" id="UP000015104"/>
    </source>
</evidence>
<dbReference type="SUPFAM" id="SSF52058">
    <property type="entry name" value="L domain-like"/>
    <property type="match status" value="1"/>
</dbReference>
<dbReference type="Proteomes" id="UP000015104">
    <property type="component" value="Unassembled WGS sequence"/>
</dbReference>
<dbReference type="eggNOG" id="KOG1644">
    <property type="taxonomic scope" value="Eukaryota"/>
</dbReference>
<proteinExistence type="predicted"/>
<dbReference type="InterPro" id="IPR043313">
    <property type="entry name" value="LRMDA"/>
</dbReference>
<organism evidence="1 2">
    <name type="scientific">Tetranychus urticae</name>
    <name type="common">Two-spotted spider mite</name>
    <dbReference type="NCBI Taxonomy" id="32264"/>
    <lineage>
        <taxon>Eukaryota</taxon>
        <taxon>Metazoa</taxon>
        <taxon>Ecdysozoa</taxon>
        <taxon>Arthropoda</taxon>
        <taxon>Chelicerata</taxon>
        <taxon>Arachnida</taxon>
        <taxon>Acari</taxon>
        <taxon>Acariformes</taxon>
        <taxon>Trombidiformes</taxon>
        <taxon>Prostigmata</taxon>
        <taxon>Eleutherengona</taxon>
        <taxon>Raphignathae</taxon>
        <taxon>Tetranychoidea</taxon>
        <taxon>Tetranychidae</taxon>
        <taxon>Tetranychus</taxon>
    </lineage>
</organism>
<name>T1KLR6_TETUR</name>
<dbReference type="PROSITE" id="PS51450">
    <property type="entry name" value="LRR"/>
    <property type="match status" value="1"/>
</dbReference>
<dbReference type="EnsemblMetazoa" id="tetur14g03390.1">
    <property type="protein sequence ID" value="tetur14g03390.1"/>
    <property type="gene ID" value="tetur14g03390"/>
</dbReference>
<dbReference type="AlphaFoldDB" id="T1KLR6"/>
<dbReference type="InterPro" id="IPR032675">
    <property type="entry name" value="LRR_dom_sf"/>
</dbReference>
<sequence>MRHYDSNDSFVWENCCLTYIGQECHKIPLFLGDSFGPKARRLDLSCNSLQSLSGLDRFTTIEELILDNNELDDNVDFPCNLRLNTLSINKNKFQNLEKLVTKLSIAYPNLRYLSLLGNPACPDQLSNASDDENDYLRYKLFVLFKLPKLNFLDSSMLTKSEKRKASKIGPYMRIVRPDEDLFNDNQNEFEDEVYSPLPAIDYSDKITPKGAYGRLKYRYTGKQSEGNRFIRNNHL</sequence>
<dbReference type="FunFam" id="3.80.10.10:FF:000695">
    <property type="entry name" value="leucine-rich melanocyte differentiation-associated protein"/>
    <property type="match status" value="1"/>
</dbReference>
<dbReference type="PANTHER" id="PTHR46282">
    <property type="entry name" value="LEUCINE-RICH MELANOCYTE DIFFERENTIATION-ASSOCIATED PROTEIN"/>
    <property type="match status" value="1"/>
</dbReference>
<keyword evidence="2" id="KW-1185">Reference proteome</keyword>
<reference evidence="1" key="2">
    <citation type="submission" date="2015-06" db="UniProtKB">
        <authorList>
            <consortium name="EnsemblMetazoa"/>
        </authorList>
    </citation>
    <scope>IDENTIFICATION</scope>
</reference>
<dbReference type="OrthoDB" id="272149at2759"/>
<dbReference type="HOGENOM" id="CLU_075145_0_0_1"/>
<dbReference type="STRING" id="32264.T1KLR6"/>
<accession>T1KLR6</accession>
<gene>
    <name evidence="1" type="primary">107365082</name>
</gene>
<reference evidence="2" key="1">
    <citation type="submission" date="2011-08" db="EMBL/GenBank/DDBJ databases">
        <authorList>
            <person name="Rombauts S."/>
        </authorList>
    </citation>
    <scope>NUCLEOTIDE SEQUENCE</scope>
    <source>
        <strain evidence="2">London</strain>
    </source>
</reference>
<dbReference type="OMA" id="KNPACPN"/>
<protein>
    <recommendedName>
        <fullName evidence="3">U2A'/phosphoprotein 32 family A C-terminal domain-containing protein</fullName>
    </recommendedName>
</protein>
<dbReference type="EMBL" id="CAEY01000212">
    <property type="status" value="NOT_ANNOTATED_CDS"/>
    <property type="molecule type" value="Genomic_DNA"/>
</dbReference>
<evidence type="ECO:0008006" key="3">
    <source>
        <dbReference type="Google" id="ProtNLM"/>
    </source>
</evidence>
<evidence type="ECO:0000313" key="1">
    <source>
        <dbReference type="EnsemblMetazoa" id="tetur14g03390.1"/>
    </source>
</evidence>
<dbReference type="KEGG" id="tut:107365082"/>
<dbReference type="Gene3D" id="3.80.10.10">
    <property type="entry name" value="Ribonuclease Inhibitor"/>
    <property type="match status" value="1"/>
</dbReference>
<dbReference type="PANTHER" id="PTHR46282:SF2">
    <property type="entry name" value="LEUCINE-RICH MELANOCYTE DIFFERENTIATION-ASSOCIATED PROTEIN"/>
    <property type="match status" value="1"/>
</dbReference>
<dbReference type="InterPro" id="IPR001611">
    <property type="entry name" value="Leu-rich_rpt"/>
</dbReference>